<dbReference type="EMBL" id="QJKJ01007504">
    <property type="protein sequence ID" value="RDX82948.1"/>
    <property type="molecule type" value="Genomic_DNA"/>
</dbReference>
<keyword evidence="3" id="KW-1185">Reference proteome</keyword>
<proteinExistence type="predicted"/>
<reference evidence="2" key="1">
    <citation type="submission" date="2018-05" db="EMBL/GenBank/DDBJ databases">
        <title>Draft genome of Mucuna pruriens seed.</title>
        <authorList>
            <person name="Nnadi N.E."/>
            <person name="Vos R."/>
            <person name="Hasami M.H."/>
            <person name="Devisetty U.K."/>
            <person name="Aguiy J.C."/>
        </authorList>
    </citation>
    <scope>NUCLEOTIDE SEQUENCE [LARGE SCALE GENOMIC DNA]</scope>
    <source>
        <strain evidence="2">JCA_2017</strain>
    </source>
</reference>
<name>A0A371FXE1_MUCPR</name>
<evidence type="ECO:0000313" key="3">
    <source>
        <dbReference type="Proteomes" id="UP000257109"/>
    </source>
</evidence>
<feature type="non-terminal residue" evidence="2">
    <location>
        <position position="1"/>
    </location>
</feature>
<feature type="compositionally biased region" description="Low complexity" evidence="1">
    <location>
        <begin position="107"/>
        <end position="117"/>
    </location>
</feature>
<feature type="compositionally biased region" description="Low complexity" evidence="1">
    <location>
        <begin position="51"/>
        <end position="98"/>
    </location>
</feature>
<gene>
    <name evidence="2" type="ORF">CR513_36192</name>
</gene>
<feature type="compositionally biased region" description="Basic and acidic residues" evidence="1">
    <location>
        <begin position="39"/>
        <end position="48"/>
    </location>
</feature>
<sequence length="142" mass="15335">MALISMAHVSTNKEGTKARTSMMESDDEDLDDLNPTDAKILEELDKDMFMPPCCSSTSTVPSATRSTPTTTSSTPTSRKPSIPLTTSSSRLALTLPRRVTMNTIVMPPLSSTSLSSGGDKGNAKEFNMLPKHARIQRITYAP</sequence>
<accession>A0A371FXE1</accession>
<feature type="region of interest" description="Disordered" evidence="1">
    <location>
        <begin position="1"/>
        <end position="125"/>
    </location>
</feature>
<evidence type="ECO:0000256" key="1">
    <source>
        <dbReference type="SAM" id="MobiDB-lite"/>
    </source>
</evidence>
<dbReference type="AlphaFoldDB" id="A0A371FXE1"/>
<organism evidence="2 3">
    <name type="scientific">Mucuna pruriens</name>
    <name type="common">Velvet bean</name>
    <name type="synonym">Dolichos pruriens</name>
    <dbReference type="NCBI Taxonomy" id="157652"/>
    <lineage>
        <taxon>Eukaryota</taxon>
        <taxon>Viridiplantae</taxon>
        <taxon>Streptophyta</taxon>
        <taxon>Embryophyta</taxon>
        <taxon>Tracheophyta</taxon>
        <taxon>Spermatophyta</taxon>
        <taxon>Magnoliopsida</taxon>
        <taxon>eudicotyledons</taxon>
        <taxon>Gunneridae</taxon>
        <taxon>Pentapetalae</taxon>
        <taxon>rosids</taxon>
        <taxon>fabids</taxon>
        <taxon>Fabales</taxon>
        <taxon>Fabaceae</taxon>
        <taxon>Papilionoideae</taxon>
        <taxon>50 kb inversion clade</taxon>
        <taxon>NPAAA clade</taxon>
        <taxon>indigoferoid/millettioid clade</taxon>
        <taxon>Phaseoleae</taxon>
        <taxon>Mucuna</taxon>
    </lineage>
</organism>
<evidence type="ECO:0000313" key="2">
    <source>
        <dbReference type="EMBL" id="RDX82948.1"/>
    </source>
</evidence>
<comment type="caution">
    <text evidence="2">The sequence shown here is derived from an EMBL/GenBank/DDBJ whole genome shotgun (WGS) entry which is preliminary data.</text>
</comment>
<protein>
    <submittedName>
        <fullName evidence="2">Uncharacterized protein</fullName>
    </submittedName>
</protein>
<dbReference type="Proteomes" id="UP000257109">
    <property type="component" value="Unassembled WGS sequence"/>
</dbReference>
<feature type="compositionally biased region" description="Acidic residues" evidence="1">
    <location>
        <begin position="24"/>
        <end position="34"/>
    </location>
</feature>